<comment type="caution">
    <text evidence="2">The sequence shown here is derived from an EMBL/GenBank/DDBJ whole genome shotgun (WGS) entry which is preliminary data.</text>
</comment>
<evidence type="ECO:0000313" key="3">
    <source>
        <dbReference type="Proteomes" id="UP000239458"/>
    </source>
</evidence>
<keyword evidence="1" id="KW-0472">Membrane</keyword>
<name>A0A2S9D3H7_PSECE</name>
<evidence type="ECO:0000313" key="2">
    <source>
        <dbReference type="EMBL" id="PRB87271.1"/>
    </source>
</evidence>
<sequence>MGSIAWFDEVTYFNLEKYGLFFFGAFACLVGAAINAWACGGLFGGDLEGSQWKREMLTFDQVLIPFLTGLIGHRQVEYQRT</sequence>
<reference evidence="2 3" key="1">
    <citation type="submission" date="2017-09" db="EMBL/GenBank/DDBJ databases">
        <title>Genomic, metabolic, and phenotypic characteristics of bacterial isolates from the natural microbiome of the model nematode Caenorhabditis elegans.</title>
        <authorList>
            <person name="Zimmermann J."/>
            <person name="Obeng N."/>
            <person name="Yang W."/>
            <person name="Obeng O."/>
            <person name="Kissoyan K."/>
            <person name="Pees B."/>
            <person name="Dirksen P."/>
            <person name="Hoppner M."/>
            <person name="Franke A."/>
            <person name="Rosenstiel P."/>
            <person name="Leippe M."/>
            <person name="Dierking K."/>
            <person name="Kaleta C."/>
            <person name="Schulenburg H."/>
        </authorList>
    </citation>
    <scope>NUCLEOTIDE SEQUENCE [LARGE SCALE GENOMIC DNA]</scope>
    <source>
        <strain evidence="2 3">MYb184</strain>
    </source>
</reference>
<dbReference type="AlphaFoldDB" id="A0A2S9D3H7"/>
<protein>
    <submittedName>
        <fullName evidence="2">Uncharacterized protein</fullName>
    </submittedName>
</protein>
<keyword evidence="1" id="KW-1133">Transmembrane helix</keyword>
<accession>A0A2S9D3H7</accession>
<keyword evidence="1" id="KW-0812">Transmembrane</keyword>
<evidence type="ECO:0000256" key="1">
    <source>
        <dbReference type="SAM" id="Phobius"/>
    </source>
</evidence>
<dbReference type="Proteomes" id="UP000239458">
    <property type="component" value="Unassembled WGS sequence"/>
</dbReference>
<gene>
    <name evidence="2" type="ORF">CQ006_27770</name>
</gene>
<proteinExistence type="predicted"/>
<dbReference type="EMBL" id="PCQE01000107">
    <property type="protein sequence ID" value="PRB87271.1"/>
    <property type="molecule type" value="Genomic_DNA"/>
</dbReference>
<organism evidence="2 3">
    <name type="scientific">Pseudomonas cedrina</name>
    <dbReference type="NCBI Taxonomy" id="651740"/>
    <lineage>
        <taxon>Bacteria</taxon>
        <taxon>Pseudomonadati</taxon>
        <taxon>Pseudomonadota</taxon>
        <taxon>Gammaproteobacteria</taxon>
        <taxon>Pseudomonadales</taxon>
        <taxon>Pseudomonadaceae</taxon>
        <taxon>Pseudomonas</taxon>
    </lineage>
</organism>
<feature type="transmembrane region" description="Helical" evidence="1">
    <location>
        <begin position="20"/>
        <end position="44"/>
    </location>
</feature>